<evidence type="ECO:0000313" key="2">
    <source>
        <dbReference type="Proteomes" id="UP000190042"/>
    </source>
</evidence>
<dbReference type="PANTHER" id="PTHR35868:SF3">
    <property type="entry name" value="DUF2804 DOMAIN-CONTAINING PROTEIN"/>
    <property type="match status" value="1"/>
</dbReference>
<accession>A0A1T4Y6Q8</accession>
<dbReference type="RefSeq" id="WP_078817416.1">
    <property type="nucleotide sequence ID" value="NZ_FUYJ01000003.1"/>
</dbReference>
<dbReference type="PANTHER" id="PTHR35868">
    <property type="entry name" value="DUF2804 DOMAIN-CONTAINING PROTEIN-RELATED"/>
    <property type="match status" value="1"/>
</dbReference>
<organism evidence="1 2">
    <name type="scientific">Sporosarcina newyorkensis</name>
    <dbReference type="NCBI Taxonomy" id="759851"/>
    <lineage>
        <taxon>Bacteria</taxon>
        <taxon>Bacillati</taxon>
        <taxon>Bacillota</taxon>
        <taxon>Bacilli</taxon>
        <taxon>Bacillales</taxon>
        <taxon>Caryophanaceae</taxon>
        <taxon>Sporosarcina</taxon>
    </lineage>
</organism>
<dbReference type="AlphaFoldDB" id="A0A1T4Y6Q8"/>
<dbReference type="InterPro" id="IPR021243">
    <property type="entry name" value="DUF2804"/>
</dbReference>
<protein>
    <recommendedName>
        <fullName evidence="3">DUF2804 domain-containing protein</fullName>
    </recommendedName>
</protein>
<evidence type="ECO:0000313" key="1">
    <source>
        <dbReference type="EMBL" id="SKA97487.1"/>
    </source>
</evidence>
<name>A0A1T4Y6Q8_9BACL</name>
<dbReference type="EMBL" id="FUYJ01000003">
    <property type="protein sequence ID" value="SKA97487.1"/>
    <property type="molecule type" value="Genomic_DNA"/>
</dbReference>
<sequence length="338" mass="39334">MQHAERELTESVVLCDSKGLLNPESIGFARSPLVISNLKGQFMKKKRWNYWCIYGEDLLFSTSIVHLDHKAICQIYILDYETQRFYEKYLTLPLGRRVKMPEEPLNSIKFIHDQLTVQFVHMQGETHLSVTIPDFDNETLHADLHIIHPEKDESLNVVIPKSRDIFHFTSKHAILPTGGFVKIGDRRYDFNPYYSFAVHDYGRGVWSSMTDWSWAMASQRTGGKRVGLNLGGGWTDGTGLTENAVFVEGTMYKIHEDVLFERNIENPLNPWRIQSKFSNDVNLTFKPFFQQHTLDRYCIRKMSVNQMVGYYHGKIRLPNDQILPIRQMLGSILQRTDR</sequence>
<keyword evidence="2" id="KW-1185">Reference proteome</keyword>
<gene>
    <name evidence="1" type="ORF">SAMN04244570_1878</name>
</gene>
<dbReference type="Proteomes" id="UP000190042">
    <property type="component" value="Unassembled WGS sequence"/>
</dbReference>
<proteinExistence type="predicted"/>
<evidence type="ECO:0008006" key="3">
    <source>
        <dbReference type="Google" id="ProtNLM"/>
    </source>
</evidence>
<reference evidence="2" key="1">
    <citation type="submission" date="2017-02" db="EMBL/GenBank/DDBJ databases">
        <authorList>
            <person name="Varghese N."/>
            <person name="Submissions S."/>
        </authorList>
    </citation>
    <scope>NUCLEOTIDE SEQUENCE [LARGE SCALE GENOMIC DNA]</scope>
    <source>
        <strain evidence="2">DSM 23966</strain>
    </source>
</reference>
<dbReference type="Pfam" id="PF10974">
    <property type="entry name" value="DUF2804"/>
    <property type="match status" value="1"/>
</dbReference>